<comment type="caution">
    <text evidence="3">The sequence shown here is derived from an EMBL/GenBank/DDBJ whole genome shotgun (WGS) entry which is preliminary data.</text>
</comment>
<accession>A0A369Q7L4</accession>
<dbReference type="OrthoDB" id="7433002at2"/>
<keyword evidence="4" id="KW-1185">Reference proteome</keyword>
<keyword evidence="1" id="KW-0732">Signal</keyword>
<evidence type="ECO:0000256" key="1">
    <source>
        <dbReference type="SAM" id="SignalP"/>
    </source>
</evidence>
<gene>
    <name evidence="3" type="primary">srfJ</name>
    <name evidence="3" type="ORF">HME9302_00095</name>
</gene>
<feature type="signal peptide" evidence="1">
    <location>
        <begin position="1"/>
        <end position="37"/>
    </location>
</feature>
<dbReference type="GO" id="GO:0004348">
    <property type="term" value="F:glucosylceramidase activity"/>
    <property type="evidence" value="ECO:0007669"/>
    <property type="project" value="UniProtKB-EC"/>
</dbReference>
<dbReference type="SUPFAM" id="SSF51110">
    <property type="entry name" value="alpha-D-mannose-specific plant lectins"/>
    <property type="match status" value="1"/>
</dbReference>
<keyword evidence="3" id="KW-0378">Hydrolase</keyword>
<reference evidence="3 4" key="1">
    <citation type="submission" date="2018-04" db="EMBL/GenBank/DDBJ databases">
        <title>Altererythrobacter sp. HME9302 genome sequencing and assembly.</title>
        <authorList>
            <person name="Kang H."/>
            <person name="Kim H."/>
            <person name="Joh K."/>
        </authorList>
    </citation>
    <scope>NUCLEOTIDE SEQUENCE [LARGE SCALE GENOMIC DNA]</scope>
    <source>
        <strain evidence="3 4">HME9302</strain>
    </source>
</reference>
<dbReference type="Proteomes" id="UP000253727">
    <property type="component" value="Unassembled WGS sequence"/>
</dbReference>
<dbReference type="EMBL" id="QBKA01000002">
    <property type="protein sequence ID" value="RDC58919.1"/>
    <property type="molecule type" value="Genomic_DNA"/>
</dbReference>
<evidence type="ECO:0000313" key="3">
    <source>
        <dbReference type="EMBL" id="RDC58919.1"/>
    </source>
</evidence>
<proteinExistence type="predicted"/>
<keyword evidence="3" id="KW-0326">Glycosidase</keyword>
<dbReference type="CDD" id="cd00028">
    <property type="entry name" value="B_lectin"/>
    <property type="match status" value="1"/>
</dbReference>
<dbReference type="PROSITE" id="PS50927">
    <property type="entry name" value="BULB_LECTIN"/>
    <property type="match status" value="1"/>
</dbReference>
<dbReference type="SMART" id="SM00108">
    <property type="entry name" value="B_lectin"/>
    <property type="match status" value="1"/>
</dbReference>
<dbReference type="InterPro" id="IPR001480">
    <property type="entry name" value="Bulb-type_lectin_dom"/>
</dbReference>
<protein>
    <submittedName>
        <fullName evidence="3">Glucosylceramidase</fullName>
        <ecNumber evidence="3">3.2.1.45</ecNumber>
    </submittedName>
</protein>
<evidence type="ECO:0000259" key="2">
    <source>
        <dbReference type="PROSITE" id="PS50927"/>
    </source>
</evidence>
<feature type="chain" id="PRO_5017050293" evidence="1">
    <location>
        <begin position="38"/>
        <end position="205"/>
    </location>
</feature>
<dbReference type="AlphaFoldDB" id="A0A369Q7L4"/>
<organism evidence="3 4">
    <name type="scientific">Alteripontixanthobacter maritimus</name>
    <dbReference type="NCBI Taxonomy" id="2161824"/>
    <lineage>
        <taxon>Bacteria</taxon>
        <taxon>Pseudomonadati</taxon>
        <taxon>Pseudomonadota</taxon>
        <taxon>Alphaproteobacteria</taxon>
        <taxon>Sphingomonadales</taxon>
        <taxon>Erythrobacteraceae</taxon>
        <taxon>Alteripontixanthobacter</taxon>
    </lineage>
</organism>
<dbReference type="InterPro" id="IPR036426">
    <property type="entry name" value="Bulb-type_lectin_dom_sf"/>
</dbReference>
<feature type="domain" description="Bulb-type lectin" evidence="2">
    <location>
        <begin position="92"/>
        <end position="201"/>
    </location>
</feature>
<name>A0A369Q7L4_9SPHN</name>
<sequence length="205" mass="22613">MDSVQFIPCDSYGWYSRMKKLTIFFIVGLSAVSVAQAQETKNYTYDALGRLIFVKKTAPSRIDLTSNYVYDKAGNRKRVIVCGSKGVPSEGTIHIGSASTLYVNDALVSPNGKYQLHLQLDGHLVLYNSSRPAIWYNGVSGTHICRMSMQADGNLVVYDNKGAAAWHTSTYGNGPSRLVLQDDGNLVIYRLSDNMVTWHTATTGM</sequence>
<dbReference type="Gene3D" id="2.90.10.10">
    <property type="entry name" value="Bulb-type lectin domain"/>
    <property type="match status" value="2"/>
</dbReference>
<evidence type="ECO:0000313" key="4">
    <source>
        <dbReference type="Proteomes" id="UP000253727"/>
    </source>
</evidence>
<dbReference type="EC" id="3.2.1.45" evidence="3"/>